<name>A0A8S1H376_9PELO</name>
<dbReference type="CDD" id="cd00037">
    <property type="entry name" value="CLECT"/>
    <property type="match status" value="2"/>
</dbReference>
<proteinExistence type="predicted"/>
<dbReference type="InterPro" id="IPR016187">
    <property type="entry name" value="CTDL_fold"/>
</dbReference>
<evidence type="ECO:0000259" key="2">
    <source>
        <dbReference type="PROSITE" id="PS50041"/>
    </source>
</evidence>
<evidence type="ECO:0000313" key="4">
    <source>
        <dbReference type="Proteomes" id="UP000835052"/>
    </source>
</evidence>
<keyword evidence="4" id="KW-1185">Reference proteome</keyword>
<dbReference type="PROSITE" id="PS50041">
    <property type="entry name" value="C_TYPE_LECTIN_2"/>
    <property type="match status" value="2"/>
</dbReference>
<feature type="domain" description="C-type lectin" evidence="2">
    <location>
        <begin position="29"/>
        <end position="145"/>
    </location>
</feature>
<evidence type="ECO:0000313" key="3">
    <source>
        <dbReference type="EMBL" id="CAD6190706.1"/>
    </source>
</evidence>
<feature type="domain" description="C-type lectin" evidence="2">
    <location>
        <begin position="193"/>
        <end position="304"/>
    </location>
</feature>
<reference evidence="3" key="1">
    <citation type="submission" date="2020-10" db="EMBL/GenBank/DDBJ databases">
        <authorList>
            <person name="Kikuchi T."/>
        </authorList>
    </citation>
    <scope>NUCLEOTIDE SEQUENCE</scope>
    <source>
        <strain evidence="3">NKZ352</strain>
    </source>
</reference>
<dbReference type="InterPro" id="IPR016186">
    <property type="entry name" value="C-type_lectin-like/link_sf"/>
</dbReference>
<feature type="chain" id="PRO_5035747512" description="C-type lectin domain-containing protein" evidence="1">
    <location>
        <begin position="18"/>
        <end position="318"/>
    </location>
</feature>
<dbReference type="SMART" id="SM00034">
    <property type="entry name" value="CLECT"/>
    <property type="match status" value="2"/>
</dbReference>
<dbReference type="Gene3D" id="3.10.100.10">
    <property type="entry name" value="Mannose-Binding Protein A, subunit A"/>
    <property type="match status" value="2"/>
</dbReference>
<gene>
    <name evidence="3" type="ORF">CAUJ_LOCUS6625</name>
</gene>
<protein>
    <recommendedName>
        <fullName evidence="2">C-type lectin domain-containing protein</fullName>
    </recommendedName>
</protein>
<dbReference type="OrthoDB" id="5833759at2759"/>
<sequence length="318" mass="35519">MLVRLTIFLVFVSFGLAQHCSADGIYNAKYNRCYKYFSTPAEYLYAEQLCTNLGGHLASISDGQENLLINTNAVQAFHSSYTDYWIGANDLSNPGQWQWTDGANFAYTSWGASQPQSGNDCVTQQLADAKWATVSCSEQRPYVCVTASLDVPTCPTPPPQPVVTCPTIPLATQKACAASCEIEWSYFPPTDMCYKTFFNAKWDDAEAFCVSQSAHLVSIHTSLENTFINNIARMGIKEGHIQDLTWIGLSKNGSEWVWTDGTKTDYLNWAPKQPDNPGKENCVETAPDRSHDGWYENWNNAECSTLMRSYVCKKPSIH</sequence>
<dbReference type="PANTHER" id="PTHR22803">
    <property type="entry name" value="MANNOSE, PHOSPHOLIPASE, LECTIN RECEPTOR RELATED"/>
    <property type="match status" value="1"/>
</dbReference>
<dbReference type="AlphaFoldDB" id="A0A8S1H376"/>
<feature type="signal peptide" evidence="1">
    <location>
        <begin position="1"/>
        <end position="17"/>
    </location>
</feature>
<organism evidence="3 4">
    <name type="scientific">Caenorhabditis auriculariae</name>
    <dbReference type="NCBI Taxonomy" id="2777116"/>
    <lineage>
        <taxon>Eukaryota</taxon>
        <taxon>Metazoa</taxon>
        <taxon>Ecdysozoa</taxon>
        <taxon>Nematoda</taxon>
        <taxon>Chromadorea</taxon>
        <taxon>Rhabditida</taxon>
        <taxon>Rhabditina</taxon>
        <taxon>Rhabditomorpha</taxon>
        <taxon>Rhabditoidea</taxon>
        <taxon>Rhabditidae</taxon>
        <taxon>Peloderinae</taxon>
        <taxon>Caenorhabditis</taxon>
    </lineage>
</organism>
<dbReference type="InterPro" id="IPR050111">
    <property type="entry name" value="C-type_lectin/snaclec_domain"/>
</dbReference>
<dbReference type="Proteomes" id="UP000835052">
    <property type="component" value="Unassembled WGS sequence"/>
</dbReference>
<dbReference type="InterPro" id="IPR001304">
    <property type="entry name" value="C-type_lectin-like"/>
</dbReference>
<dbReference type="SUPFAM" id="SSF56436">
    <property type="entry name" value="C-type lectin-like"/>
    <property type="match status" value="2"/>
</dbReference>
<dbReference type="FunFam" id="3.10.100.10:FF:000078">
    <property type="entry name" value="C-type LECtin"/>
    <property type="match status" value="1"/>
</dbReference>
<dbReference type="Pfam" id="PF00059">
    <property type="entry name" value="Lectin_C"/>
    <property type="match status" value="2"/>
</dbReference>
<comment type="caution">
    <text evidence="3">The sequence shown here is derived from an EMBL/GenBank/DDBJ whole genome shotgun (WGS) entry which is preliminary data.</text>
</comment>
<evidence type="ECO:0000256" key="1">
    <source>
        <dbReference type="SAM" id="SignalP"/>
    </source>
</evidence>
<keyword evidence="1" id="KW-0732">Signal</keyword>
<dbReference type="EMBL" id="CAJGYM010000017">
    <property type="protein sequence ID" value="CAD6190706.1"/>
    <property type="molecule type" value="Genomic_DNA"/>
</dbReference>
<dbReference type="FunFam" id="3.10.100.10:FF:000091">
    <property type="entry name" value="C-type LECtin"/>
    <property type="match status" value="1"/>
</dbReference>
<accession>A0A8S1H376</accession>